<reference evidence="2" key="1">
    <citation type="submission" date="2016-05" db="EMBL/GenBank/DDBJ databases">
        <authorList>
            <person name="Naeem Raeece"/>
        </authorList>
    </citation>
    <scope>NUCLEOTIDE SEQUENCE [LARGE SCALE GENOMIC DNA]</scope>
</reference>
<dbReference type="AlphaFoldDB" id="A0A1A8VJ52"/>
<gene>
    <name evidence="1" type="ORF">POVCU2_0004370</name>
</gene>
<accession>A0A1A8VJ52</accession>
<dbReference type="Proteomes" id="UP000078560">
    <property type="component" value="Unassembled WGS sequence"/>
</dbReference>
<dbReference type="EMBL" id="FLQU01000055">
    <property type="protein sequence ID" value="SBS80241.1"/>
    <property type="molecule type" value="Genomic_DNA"/>
</dbReference>
<organism evidence="1 2">
    <name type="scientific">Plasmodium ovale curtisi</name>
    <dbReference type="NCBI Taxonomy" id="864141"/>
    <lineage>
        <taxon>Eukaryota</taxon>
        <taxon>Sar</taxon>
        <taxon>Alveolata</taxon>
        <taxon>Apicomplexa</taxon>
        <taxon>Aconoidasida</taxon>
        <taxon>Haemosporida</taxon>
        <taxon>Plasmodiidae</taxon>
        <taxon>Plasmodium</taxon>
        <taxon>Plasmodium (Plasmodium)</taxon>
    </lineage>
</organism>
<sequence length="117" mass="13692">MLCVQSSQKKGIQLLTQAYRFKYYMRRIAVRLHVRREGVVAKQFKGDLLNYSHPGERAKCGKTQNCMHAESTFYIRFPVHHSAMLLLISKINTMYMVKKEENSKLTSDRSSNNQTLY</sequence>
<name>A0A1A8VJ52_PLAOA</name>
<evidence type="ECO:0000313" key="2">
    <source>
        <dbReference type="Proteomes" id="UP000078560"/>
    </source>
</evidence>
<protein>
    <submittedName>
        <fullName evidence="1">Uncharacterized protein</fullName>
    </submittedName>
</protein>
<evidence type="ECO:0000313" key="1">
    <source>
        <dbReference type="EMBL" id="SBS80241.1"/>
    </source>
</evidence>
<proteinExistence type="predicted"/>